<organism evidence="1 2">
    <name type="scientific">Lysinibacillus fusiformis</name>
    <dbReference type="NCBI Taxonomy" id="28031"/>
    <lineage>
        <taxon>Bacteria</taxon>
        <taxon>Bacillati</taxon>
        <taxon>Bacillota</taxon>
        <taxon>Bacilli</taxon>
        <taxon>Bacillales</taxon>
        <taxon>Bacillaceae</taxon>
        <taxon>Lysinibacillus</taxon>
    </lineage>
</organism>
<evidence type="ECO:0000313" key="1">
    <source>
        <dbReference type="EMBL" id="SER71420.1"/>
    </source>
</evidence>
<accession>A0A1H9RF48</accession>
<sequence>MNLTELSKKGWKEYENLSIVKNGEAKAVRIRSKTLGCQPLDILAYKGEEDN</sequence>
<dbReference type="AlphaFoldDB" id="A0A1H9RF48"/>
<comment type="caution">
    <text evidence="1">The sequence shown here is derived from an EMBL/GenBank/DDBJ whole genome shotgun (WGS) entry which is preliminary data.</text>
</comment>
<proteinExistence type="predicted"/>
<reference evidence="1 2" key="1">
    <citation type="submission" date="2016-10" db="EMBL/GenBank/DDBJ databases">
        <authorList>
            <person name="Varghese N."/>
            <person name="Submissions S."/>
        </authorList>
    </citation>
    <scope>NUCLEOTIDE SEQUENCE [LARGE SCALE GENOMIC DNA]</scope>
    <source>
        <strain evidence="1 2">TC-13</strain>
    </source>
</reference>
<dbReference type="EMBL" id="FOEL01000022">
    <property type="protein sequence ID" value="SER71420.1"/>
    <property type="molecule type" value="Genomic_DNA"/>
</dbReference>
<evidence type="ECO:0000313" key="2">
    <source>
        <dbReference type="Proteomes" id="UP000199410"/>
    </source>
</evidence>
<protein>
    <submittedName>
        <fullName evidence="1">Putative transcriptional regulator</fullName>
    </submittedName>
</protein>
<dbReference type="Proteomes" id="UP000199410">
    <property type="component" value="Unassembled WGS sequence"/>
</dbReference>
<gene>
    <name evidence="1" type="ORF">SAMN02787113_04411</name>
</gene>
<dbReference type="RefSeq" id="WP_239354662.1">
    <property type="nucleotide sequence ID" value="NZ_CP189820.1"/>
</dbReference>
<name>A0A1H9RF48_9BACI</name>